<dbReference type="AlphaFoldDB" id="A0A2W1NS01"/>
<evidence type="ECO:0000313" key="1">
    <source>
        <dbReference type="EMBL" id="PZE18422.1"/>
    </source>
</evidence>
<sequence>MQTTQLKLDEQLPLTCSRKGTCCHGNVVMLNPWELYALARTKNISSKEFRSEYCDMEGIQLKFNGPKNSLGKQACSQYVENFGCSLHAGRPLACRLFPLGRQIQNEKAHYMFQGTEFPCLNGCKEVLKLPKLSVQTYIKEQNTAPYEKAQDAYLEVMQNIADIAFELLLETGLAESGDKKTLALWRKMGKESASELAKRIGTNWMDILLTPAITSSLNDPNTFVQNHFELLQISIQDKFSVLKTNMQLHEAAVLVMGLALFLARSIGANPTELANYWADTAVNFGAQE</sequence>
<dbReference type="OrthoDB" id="9810361at2"/>
<evidence type="ECO:0000313" key="2">
    <source>
        <dbReference type="Proteomes" id="UP000249248"/>
    </source>
</evidence>
<gene>
    <name evidence="1" type="ORF">DNU06_00890</name>
</gene>
<comment type="caution">
    <text evidence="1">The sequence shown here is derived from an EMBL/GenBank/DDBJ whole genome shotgun (WGS) entry which is preliminary data.</text>
</comment>
<dbReference type="RefSeq" id="WP_111061322.1">
    <property type="nucleotide sequence ID" value="NZ_JBHUCU010000007.1"/>
</dbReference>
<reference evidence="1 2" key="1">
    <citation type="submission" date="2018-06" db="EMBL/GenBank/DDBJ databases">
        <title>The draft genome sequence of Crocinitomix sp. SM1701.</title>
        <authorList>
            <person name="Zhang X."/>
        </authorList>
    </citation>
    <scope>NUCLEOTIDE SEQUENCE [LARGE SCALE GENOMIC DNA]</scope>
    <source>
        <strain evidence="1 2">SM1701</strain>
    </source>
</reference>
<protein>
    <submittedName>
        <fullName evidence="1">YkgJ family cysteine cluster protein</fullName>
    </submittedName>
</protein>
<dbReference type="EMBL" id="QKSB01000001">
    <property type="protein sequence ID" value="PZE18422.1"/>
    <property type="molecule type" value="Genomic_DNA"/>
</dbReference>
<name>A0A2W1NS01_9FLAO</name>
<organism evidence="1 2">
    <name type="scientific">Putridiphycobacter roseus</name>
    <dbReference type="NCBI Taxonomy" id="2219161"/>
    <lineage>
        <taxon>Bacteria</taxon>
        <taxon>Pseudomonadati</taxon>
        <taxon>Bacteroidota</taxon>
        <taxon>Flavobacteriia</taxon>
        <taxon>Flavobacteriales</taxon>
        <taxon>Crocinitomicaceae</taxon>
        <taxon>Putridiphycobacter</taxon>
    </lineage>
</organism>
<accession>A0A2W1NS01</accession>
<dbReference type="Pfam" id="PF03692">
    <property type="entry name" value="CxxCxxCC"/>
    <property type="match status" value="1"/>
</dbReference>
<dbReference type="InterPro" id="IPR005358">
    <property type="entry name" value="Puta_zinc/iron-chelating_dom"/>
</dbReference>
<dbReference type="Proteomes" id="UP000249248">
    <property type="component" value="Unassembled WGS sequence"/>
</dbReference>
<keyword evidence="2" id="KW-1185">Reference proteome</keyword>
<proteinExistence type="predicted"/>